<organism evidence="1 2">
    <name type="scientific">Streptosporangium carneum</name>
    <dbReference type="NCBI Taxonomy" id="47481"/>
    <lineage>
        <taxon>Bacteria</taxon>
        <taxon>Bacillati</taxon>
        <taxon>Actinomycetota</taxon>
        <taxon>Actinomycetes</taxon>
        <taxon>Streptosporangiales</taxon>
        <taxon>Streptosporangiaceae</taxon>
        <taxon>Streptosporangium</taxon>
    </lineage>
</organism>
<keyword evidence="2" id="KW-1185">Reference proteome</keyword>
<evidence type="ECO:0000313" key="2">
    <source>
        <dbReference type="Proteomes" id="UP001143474"/>
    </source>
</evidence>
<accession>A0A9W6MH01</accession>
<dbReference type="AlphaFoldDB" id="A0A9W6MH01"/>
<proteinExistence type="predicted"/>
<sequence>MHLGSHCLPVRADTCLNGLTGHPSSGPFKGGGTLVKAPNVLHAETEAGGCTKRRYFSRARVRACCHSETGGRCLQRFLPKPGRPLDIVRTLTDGPSGGTACLLVGGGVLCGSSRGGNIGGVPPAGSKTKEPEALQTLVDLGMGWEYRRPVR</sequence>
<reference evidence="1" key="2">
    <citation type="submission" date="2023-01" db="EMBL/GenBank/DDBJ databases">
        <authorList>
            <person name="Sun Q."/>
            <person name="Evtushenko L."/>
        </authorList>
    </citation>
    <scope>NUCLEOTIDE SEQUENCE</scope>
    <source>
        <strain evidence="1">VKM Ac-2007</strain>
    </source>
</reference>
<name>A0A9W6MH01_9ACTN</name>
<dbReference type="EMBL" id="BSEV01000023">
    <property type="protein sequence ID" value="GLK13483.1"/>
    <property type="molecule type" value="Genomic_DNA"/>
</dbReference>
<gene>
    <name evidence="1" type="ORF">GCM10017600_68940</name>
</gene>
<dbReference type="Proteomes" id="UP001143474">
    <property type="component" value="Unassembled WGS sequence"/>
</dbReference>
<reference evidence="1" key="1">
    <citation type="journal article" date="2014" name="Int. J. Syst. Evol. Microbiol.">
        <title>Complete genome sequence of Corynebacterium casei LMG S-19264T (=DSM 44701T), isolated from a smear-ripened cheese.</title>
        <authorList>
            <consortium name="US DOE Joint Genome Institute (JGI-PGF)"/>
            <person name="Walter F."/>
            <person name="Albersmeier A."/>
            <person name="Kalinowski J."/>
            <person name="Ruckert C."/>
        </authorList>
    </citation>
    <scope>NUCLEOTIDE SEQUENCE</scope>
    <source>
        <strain evidence="1">VKM Ac-2007</strain>
    </source>
</reference>
<protein>
    <submittedName>
        <fullName evidence="1">Uncharacterized protein</fullName>
    </submittedName>
</protein>
<evidence type="ECO:0000313" key="1">
    <source>
        <dbReference type="EMBL" id="GLK13483.1"/>
    </source>
</evidence>
<comment type="caution">
    <text evidence="1">The sequence shown here is derived from an EMBL/GenBank/DDBJ whole genome shotgun (WGS) entry which is preliminary data.</text>
</comment>